<accession>Q07U55</accession>
<evidence type="ECO:0000313" key="1">
    <source>
        <dbReference type="EMBL" id="ABJ04529.1"/>
    </source>
</evidence>
<evidence type="ECO:0008006" key="2">
    <source>
        <dbReference type="Google" id="ProtNLM"/>
    </source>
</evidence>
<dbReference type="KEGG" id="rpe:RPE_0571"/>
<dbReference type="AlphaFoldDB" id="Q07U55"/>
<proteinExistence type="predicted"/>
<name>Q07U55_RHOP5</name>
<dbReference type="EMBL" id="CP000463">
    <property type="protein sequence ID" value="ABJ04529.1"/>
    <property type="molecule type" value="Genomic_DNA"/>
</dbReference>
<sequence>MISDTKLVSAFTDEAGTRGFVRKLTDSIDHEVSLLCSLLIPRHHVDCVRGLFRTPYDKFCKAAPSGAKVHITDAFKQGNDPWRVVAEQVRDEIFKIMRDHGVFLTYSARRIKVSRERHELLSKLKEDAKAAKRSDFVVKNSNRPSMTHVDDDVMVALALMADEFAAQFKMQRVDFFFDEIDPSVADRYRAAILTTQRTEHFKEGIEARNRVTGEKAEATIRFSAPKGMSTKHLGSIVVAGKDDPIIFAADVVTNSLWRHLQSLPDTMPLNTQSSVDGWLVPELTFVDQGDSVFDRI</sequence>
<protein>
    <recommendedName>
        <fullName evidence="2">DUF3800 domain-containing protein</fullName>
    </recommendedName>
</protein>
<gene>
    <name evidence="1" type="ordered locus">RPE_0571</name>
</gene>
<dbReference type="HOGENOM" id="CLU_939675_0_0_5"/>
<dbReference type="OrthoDB" id="8441062at2"/>
<reference evidence="1" key="1">
    <citation type="submission" date="2006-09" db="EMBL/GenBank/DDBJ databases">
        <title>Complete sequence of Rhodopseudomonas palustris BisA53.</title>
        <authorList>
            <consortium name="US DOE Joint Genome Institute"/>
            <person name="Copeland A."/>
            <person name="Lucas S."/>
            <person name="Lapidus A."/>
            <person name="Barry K."/>
            <person name="Detter J.C."/>
            <person name="Glavina del Rio T."/>
            <person name="Hammon N."/>
            <person name="Israni S."/>
            <person name="Dalin E."/>
            <person name="Tice H."/>
            <person name="Pitluck S."/>
            <person name="Chain P."/>
            <person name="Malfatti S."/>
            <person name="Shin M."/>
            <person name="Vergez L."/>
            <person name="Schmutz J."/>
            <person name="Larimer F."/>
            <person name="Land M."/>
            <person name="Hauser L."/>
            <person name="Pelletier D.A."/>
            <person name="Kyrpides N."/>
            <person name="Kim E."/>
            <person name="Harwood C.S."/>
            <person name="Oda Y."/>
            <person name="Richardson P."/>
        </authorList>
    </citation>
    <scope>NUCLEOTIDE SEQUENCE [LARGE SCALE GENOMIC DNA]</scope>
    <source>
        <strain evidence="1">BisA53</strain>
    </source>
</reference>
<organism evidence="1">
    <name type="scientific">Rhodopseudomonas palustris (strain BisA53)</name>
    <dbReference type="NCBI Taxonomy" id="316055"/>
    <lineage>
        <taxon>Bacteria</taxon>
        <taxon>Pseudomonadati</taxon>
        <taxon>Pseudomonadota</taxon>
        <taxon>Alphaproteobacteria</taxon>
        <taxon>Hyphomicrobiales</taxon>
        <taxon>Nitrobacteraceae</taxon>
        <taxon>Rhodopseudomonas</taxon>
    </lineage>
</organism>